<organism evidence="1 2">
    <name type="scientific">Puccinia sorghi</name>
    <dbReference type="NCBI Taxonomy" id="27349"/>
    <lineage>
        <taxon>Eukaryota</taxon>
        <taxon>Fungi</taxon>
        <taxon>Dikarya</taxon>
        <taxon>Basidiomycota</taxon>
        <taxon>Pucciniomycotina</taxon>
        <taxon>Pucciniomycetes</taxon>
        <taxon>Pucciniales</taxon>
        <taxon>Pucciniaceae</taxon>
        <taxon>Puccinia</taxon>
    </lineage>
</organism>
<accession>A0A0L6VNU9</accession>
<dbReference type="AlphaFoldDB" id="A0A0L6VNU9"/>
<comment type="caution">
    <text evidence="1">The sequence shown here is derived from an EMBL/GenBank/DDBJ whole genome shotgun (WGS) entry which is preliminary data.</text>
</comment>
<protein>
    <submittedName>
        <fullName evidence="1">Uncharacterized protein</fullName>
    </submittedName>
</protein>
<dbReference type="Proteomes" id="UP000037035">
    <property type="component" value="Unassembled WGS sequence"/>
</dbReference>
<proteinExistence type="predicted"/>
<dbReference type="EMBL" id="LAVV01003076">
    <property type="protein sequence ID" value="KNZ62393.1"/>
    <property type="molecule type" value="Genomic_DNA"/>
</dbReference>
<evidence type="ECO:0000313" key="2">
    <source>
        <dbReference type="Proteomes" id="UP000037035"/>
    </source>
</evidence>
<sequence length="39" mass="4296">MSPPPGCQCDDPKNSEIITTQEDLRLYKHPSHGTCVVTP</sequence>
<gene>
    <name evidence="1" type="ORF">VP01_1276g10</name>
</gene>
<keyword evidence="2" id="KW-1185">Reference proteome</keyword>
<dbReference type="VEuPathDB" id="FungiDB:VP01_1276g10"/>
<name>A0A0L6VNU9_9BASI</name>
<reference evidence="1 2" key="1">
    <citation type="submission" date="2015-08" db="EMBL/GenBank/DDBJ databases">
        <title>Next Generation Sequencing and Analysis of the Genome of Puccinia sorghi L Schw, the Causal Agent of Maize Common Rust.</title>
        <authorList>
            <person name="Rochi L."/>
            <person name="Burguener G."/>
            <person name="Darino M."/>
            <person name="Turjanski A."/>
            <person name="Kreff E."/>
            <person name="Dieguez M.J."/>
            <person name="Sacco F."/>
        </authorList>
    </citation>
    <scope>NUCLEOTIDE SEQUENCE [LARGE SCALE GENOMIC DNA]</scope>
    <source>
        <strain evidence="1 2">RO10H11247</strain>
    </source>
</reference>
<evidence type="ECO:0000313" key="1">
    <source>
        <dbReference type="EMBL" id="KNZ62393.1"/>
    </source>
</evidence>